<dbReference type="AlphaFoldDB" id="A0A7J7D2W0"/>
<reference evidence="1 2" key="1">
    <citation type="journal article" date="2020" name="Nat. Commun.">
        <title>Genome of Tripterygium wilfordii and identification of cytochrome P450 involved in triptolide biosynthesis.</title>
        <authorList>
            <person name="Tu L."/>
            <person name="Su P."/>
            <person name="Zhang Z."/>
            <person name="Gao L."/>
            <person name="Wang J."/>
            <person name="Hu T."/>
            <person name="Zhou J."/>
            <person name="Zhang Y."/>
            <person name="Zhao Y."/>
            <person name="Liu Y."/>
            <person name="Song Y."/>
            <person name="Tong Y."/>
            <person name="Lu Y."/>
            <person name="Yang J."/>
            <person name="Xu C."/>
            <person name="Jia M."/>
            <person name="Peters R.J."/>
            <person name="Huang L."/>
            <person name="Gao W."/>
        </authorList>
    </citation>
    <scope>NUCLEOTIDE SEQUENCE [LARGE SCALE GENOMIC DNA]</scope>
    <source>
        <strain evidence="2">cv. XIE 37</strain>
        <tissue evidence="1">Leaf</tissue>
    </source>
</reference>
<name>A0A7J7D2W0_TRIWF</name>
<sequence>MVSLPETGNDPLDAPSLSLQMINRQIKEFQQQGSATTEMEVERLKHGCKRAMQKMVEQWKKMNDSLNEYNSA</sequence>
<keyword evidence="2" id="KW-1185">Reference proteome</keyword>
<accession>A0A7J7D2W0</accession>
<dbReference type="EMBL" id="JAAARO010000011">
    <property type="protein sequence ID" value="KAF5740671.1"/>
    <property type="molecule type" value="Genomic_DNA"/>
</dbReference>
<proteinExistence type="predicted"/>
<evidence type="ECO:0000313" key="2">
    <source>
        <dbReference type="Proteomes" id="UP000593562"/>
    </source>
</evidence>
<dbReference type="Proteomes" id="UP000593562">
    <property type="component" value="Unassembled WGS sequence"/>
</dbReference>
<gene>
    <name evidence="1" type="ORF">HS088_TW11G00748</name>
</gene>
<protein>
    <submittedName>
        <fullName evidence="1">Protein ROOT INITIATION DEFECTIVE 3-like</fullName>
    </submittedName>
</protein>
<organism evidence="1 2">
    <name type="scientific">Tripterygium wilfordii</name>
    <name type="common">Thunder God vine</name>
    <dbReference type="NCBI Taxonomy" id="458696"/>
    <lineage>
        <taxon>Eukaryota</taxon>
        <taxon>Viridiplantae</taxon>
        <taxon>Streptophyta</taxon>
        <taxon>Embryophyta</taxon>
        <taxon>Tracheophyta</taxon>
        <taxon>Spermatophyta</taxon>
        <taxon>Magnoliopsida</taxon>
        <taxon>eudicotyledons</taxon>
        <taxon>Gunneridae</taxon>
        <taxon>Pentapetalae</taxon>
        <taxon>rosids</taxon>
        <taxon>fabids</taxon>
        <taxon>Celastrales</taxon>
        <taxon>Celastraceae</taxon>
        <taxon>Tripterygium</taxon>
    </lineage>
</organism>
<comment type="caution">
    <text evidence="1">The sequence shown here is derived from an EMBL/GenBank/DDBJ whole genome shotgun (WGS) entry which is preliminary data.</text>
</comment>
<evidence type="ECO:0000313" key="1">
    <source>
        <dbReference type="EMBL" id="KAF5740671.1"/>
    </source>
</evidence>
<dbReference type="InParanoid" id="A0A7J7D2W0"/>